<organism evidence="9 10">
    <name type="scientific">Parasphaerochaeta coccoides (strain ATCC BAA-1237 / DSM 17374 / SPN1)</name>
    <name type="common">Sphaerochaeta coccoides</name>
    <dbReference type="NCBI Taxonomy" id="760011"/>
    <lineage>
        <taxon>Bacteria</taxon>
        <taxon>Pseudomonadati</taxon>
        <taxon>Spirochaetota</taxon>
        <taxon>Spirochaetia</taxon>
        <taxon>Spirochaetales</taxon>
        <taxon>Sphaerochaetaceae</taxon>
        <taxon>Parasphaerochaeta</taxon>
    </lineage>
</organism>
<dbReference type="STRING" id="760011.Spico_1351"/>
<dbReference type="GO" id="GO:0046872">
    <property type="term" value="F:metal ion binding"/>
    <property type="evidence" value="ECO:0007669"/>
    <property type="project" value="UniProtKB-UniRule"/>
</dbReference>
<dbReference type="PANTHER" id="PTHR34217:SF1">
    <property type="entry name" value="CARBOXYPEPTIDASE 1"/>
    <property type="match status" value="1"/>
</dbReference>
<keyword evidence="3 6" id="KW-0378">Hydrolase</keyword>
<dbReference type="RefSeq" id="WP_013739952.1">
    <property type="nucleotide sequence ID" value="NC_015436.1"/>
</dbReference>
<dbReference type="GO" id="GO:0004181">
    <property type="term" value="F:metallocarboxypeptidase activity"/>
    <property type="evidence" value="ECO:0007669"/>
    <property type="project" value="InterPro"/>
</dbReference>
<proteinExistence type="inferred from homology"/>
<evidence type="ECO:0000256" key="3">
    <source>
        <dbReference type="ARBA" id="ARBA00022801"/>
    </source>
</evidence>
<dbReference type="Pfam" id="PF08439">
    <property type="entry name" value="Peptidase_M3_N"/>
    <property type="match status" value="1"/>
</dbReference>
<reference evidence="10" key="1">
    <citation type="submission" date="2011-04" db="EMBL/GenBank/DDBJ databases">
        <title>The complete genome of Spirochaeta coccoides DSM 17374.</title>
        <authorList>
            <person name="Lucas S."/>
            <person name="Copeland A."/>
            <person name="Lapidus A."/>
            <person name="Bruce D."/>
            <person name="Goodwin L."/>
            <person name="Pitluck S."/>
            <person name="Peters L."/>
            <person name="Kyrpides N."/>
            <person name="Mavromatis K."/>
            <person name="Pagani I."/>
            <person name="Ivanova N."/>
            <person name="Ovchinnikova G."/>
            <person name="Lu M."/>
            <person name="Detter J.C."/>
            <person name="Tapia R."/>
            <person name="Han C."/>
            <person name="Land M."/>
            <person name="Hauser L."/>
            <person name="Markowitz V."/>
            <person name="Cheng J.-F."/>
            <person name="Hugenholtz P."/>
            <person name="Woyke T."/>
            <person name="Wu D."/>
            <person name="Spring S."/>
            <person name="Schroeder M."/>
            <person name="Brambilla E."/>
            <person name="Klenk H.-P."/>
            <person name="Eisen J.A."/>
        </authorList>
    </citation>
    <scope>NUCLEOTIDE SEQUENCE [LARGE SCALE GENOMIC DNA]</scope>
    <source>
        <strain evidence="10">ATCC BAA-1237 / DSM 17374 / SPN1</strain>
    </source>
</reference>
<keyword evidence="2 6" id="KW-0479">Metal-binding</keyword>
<keyword evidence="10" id="KW-1185">Reference proteome</keyword>
<reference evidence="9 10" key="2">
    <citation type="journal article" date="2012" name="Stand. Genomic Sci.">
        <title>Complete genome sequence of the termite hindgut bacterium Spirochaeta coccoides type strain (SPN1(T)), reclassification in the genus Sphaerochaeta as Sphaerochaeta coccoides comb. nov. and emendations of the family Spirochaetaceae and the genus Sphaerochaeta.</title>
        <authorList>
            <person name="Abt B."/>
            <person name="Han C."/>
            <person name="Scheuner C."/>
            <person name="Lu M."/>
            <person name="Lapidus A."/>
            <person name="Nolan M."/>
            <person name="Lucas S."/>
            <person name="Hammon N."/>
            <person name="Deshpande S."/>
            <person name="Cheng J.F."/>
            <person name="Tapia R."/>
            <person name="Goodwin L.A."/>
            <person name="Pitluck S."/>
            <person name="Liolios K."/>
            <person name="Pagani I."/>
            <person name="Ivanova N."/>
            <person name="Mavromatis K."/>
            <person name="Mikhailova N."/>
            <person name="Huntemann M."/>
            <person name="Pati A."/>
            <person name="Chen A."/>
            <person name="Palaniappan K."/>
            <person name="Land M."/>
            <person name="Hauser L."/>
            <person name="Brambilla E.M."/>
            <person name="Rohde M."/>
            <person name="Spring S."/>
            <person name="Gronow S."/>
            <person name="Goker M."/>
            <person name="Woyke T."/>
            <person name="Bristow J."/>
            <person name="Eisen J.A."/>
            <person name="Markowitz V."/>
            <person name="Hugenholtz P."/>
            <person name="Kyrpides N.C."/>
            <person name="Klenk H.P."/>
            <person name="Detter J.C."/>
        </authorList>
    </citation>
    <scope>NUCLEOTIDE SEQUENCE [LARGE SCALE GENOMIC DNA]</scope>
    <source>
        <strain evidence="10">ATCC BAA-1237 / DSM 17374 / SPN1</strain>
    </source>
</reference>
<evidence type="ECO:0000256" key="4">
    <source>
        <dbReference type="ARBA" id="ARBA00022833"/>
    </source>
</evidence>
<evidence type="ECO:0000256" key="5">
    <source>
        <dbReference type="ARBA" id="ARBA00023049"/>
    </source>
</evidence>
<dbReference type="InterPro" id="IPR001567">
    <property type="entry name" value="Pept_M3A_M3B_dom"/>
</dbReference>
<dbReference type="EMBL" id="CP002659">
    <property type="protein sequence ID" value="AEC02557.1"/>
    <property type="molecule type" value="Genomic_DNA"/>
</dbReference>
<evidence type="ECO:0000313" key="10">
    <source>
        <dbReference type="Proteomes" id="UP000007939"/>
    </source>
</evidence>
<dbReference type="AlphaFoldDB" id="F4GHG8"/>
<dbReference type="Gene3D" id="1.20.140.70">
    <property type="entry name" value="Oligopeptidase f, N-terminal domain"/>
    <property type="match status" value="1"/>
</dbReference>
<sequence>MEETLPQWDLTPIYTGFDDPELENDMIFLKTGSVALTALLENGEMRSRDMVGWFGAVLDAWQELLDIDETLDAYANARLTTQTADPLAIACVNKVATARLDVKAVGVKLLAVFGQNEDAVRSVVASHEKFAPYAYVVEEMLQENQHQMTPAEEDLAADLARSGTDAWGRLQEAVSSSVSAIWDEVTGERKSVIQLRAMASDPERTVREKAWRLELDIWKHHEVAFAAALNGVKGATVSLDKRRAWADPLERSLFQSRVNRSTFDALIQTLETNLPLFRSYLTAKAKALGVEKLAFYDLFAPVGHSTSWTYDKAKKFIVTQLGSFHAPIARLASRAFDENWIDAGPRANKVGGAYDTYMPKAGQSRILSNFDFDYDGVTTLAHELGHAYHDSVVADKPALLRHYPMTLAETASIFNEYLIFSGALSGTQGDEALALLENFIQGACQVCVDILCRYRFEKAVFARRAEGELTAEEFCALMIDAQKSTYGDALDADKLHPYMWAVKGHYYSTDFSYYNYPYAFGQLFALGLVAAGQKVDDFPSLYDDMLKMTGSADAATVAARAGCDITSPDFWQGGMDTIAHHITRYREETGA</sequence>
<dbReference type="Proteomes" id="UP000007939">
    <property type="component" value="Chromosome"/>
</dbReference>
<evidence type="ECO:0000259" key="7">
    <source>
        <dbReference type="Pfam" id="PF01432"/>
    </source>
</evidence>
<keyword evidence="5 6" id="KW-0482">Metalloprotease</keyword>
<dbReference type="InterPro" id="IPR001333">
    <property type="entry name" value="Peptidase_M32_Taq"/>
</dbReference>
<keyword evidence="1 6" id="KW-0645">Protease</keyword>
<feature type="domain" description="Oligopeptidase F N-terminal" evidence="8">
    <location>
        <begin position="116"/>
        <end position="177"/>
    </location>
</feature>
<evidence type="ECO:0000313" key="9">
    <source>
        <dbReference type="EMBL" id="AEC02557.1"/>
    </source>
</evidence>
<accession>F4GHG8</accession>
<dbReference type="OrthoDB" id="9769691at2"/>
<dbReference type="PANTHER" id="PTHR34217">
    <property type="entry name" value="METAL-DEPENDENT CARBOXYPEPTIDASE"/>
    <property type="match status" value="1"/>
</dbReference>
<dbReference type="InterPro" id="IPR042088">
    <property type="entry name" value="OligoPept_F_C"/>
</dbReference>
<dbReference type="HOGENOM" id="CLU_021290_3_1_12"/>
<dbReference type="GO" id="GO:0006508">
    <property type="term" value="P:proteolysis"/>
    <property type="evidence" value="ECO:0007669"/>
    <property type="project" value="UniProtKB-KW"/>
</dbReference>
<feature type="domain" description="Peptidase M3A/M3B catalytic" evidence="7">
    <location>
        <begin position="198"/>
        <end position="575"/>
    </location>
</feature>
<dbReference type="Gene3D" id="1.10.1370.20">
    <property type="entry name" value="Oligoendopeptidase f, C-terminal domain"/>
    <property type="match status" value="1"/>
</dbReference>
<keyword evidence="4 6" id="KW-0862">Zinc</keyword>
<dbReference type="KEGG" id="scc:Spico_1351"/>
<evidence type="ECO:0000256" key="1">
    <source>
        <dbReference type="ARBA" id="ARBA00022670"/>
    </source>
</evidence>
<evidence type="ECO:0000256" key="2">
    <source>
        <dbReference type="ARBA" id="ARBA00022723"/>
    </source>
</evidence>
<comment type="cofactor">
    <cofactor evidence="6">
        <name>Zn(2+)</name>
        <dbReference type="ChEBI" id="CHEBI:29105"/>
    </cofactor>
    <text evidence="6">Binds 1 zinc ion.</text>
</comment>
<gene>
    <name evidence="9" type="ordered locus">Spico_1351</name>
</gene>
<evidence type="ECO:0000259" key="8">
    <source>
        <dbReference type="Pfam" id="PF08439"/>
    </source>
</evidence>
<dbReference type="GO" id="GO:0004222">
    <property type="term" value="F:metalloendopeptidase activity"/>
    <property type="evidence" value="ECO:0007669"/>
    <property type="project" value="InterPro"/>
</dbReference>
<dbReference type="InterPro" id="IPR034006">
    <property type="entry name" value="M3B_PepF_2"/>
</dbReference>
<dbReference type="eggNOG" id="COG1164">
    <property type="taxonomic scope" value="Bacteria"/>
</dbReference>
<dbReference type="InterPro" id="IPR013647">
    <property type="entry name" value="OligopepF_N_dom"/>
</dbReference>
<protein>
    <submittedName>
        <fullName evidence="9">Peptidase M3A and M3B thimet/oligopeptidase F</fullName>
    </submittedName>
</protein>
<name>F4GHG8_PARC1</name>
<dbReference type="SUPFAM" id="SSF55486">
    <property type="entry name" value="Metalloproteases ('zincins'), catalytic domain"/>
    <property type="match status" value="1"/>
</dbReference>
<dbReference type="CDD" id="cd09607">
    <property type="entry name" value="M3B_PepF"/>
    <property type="match status" value="1"/>
</dbReference>
<dbReference type="Pfam" id="PF01432">
    <property type="entry name" value="Peptidase_M3"/>
    <property type="match status" value="1"/>
</dbReference>
<comment type="similarity">
    <text evidence="6">Belongs to the peptidase M3 family.</text>
</comment>
<evidence type="ECO:0000256" key="6">
    <source>
        <dbReference type="RuleBase" id="RU003435"/>
    </source>
</evidence>